<evidence type="ECO:0008006" key="3">
    <source>
        <dbReference type="Google" id="ProtNLM"/>
    </source>
</evidence>
<dbReference type="Proteomes" id="UP000287972">
    <property type="component" value="Unassembled WGS sequence"/>
</dbReference>
<dbReference type="EMBL" id="NKCL01000108">
    <property type="protein sequence ID" value="RSL82076.1"/>
    <property type="molecule type" value="Genomic_DNA"/>
</dbReference>
<evidence type="ECO:0000313" key="2">
    <source>
        <dbReference type="Proteomes" id="UP000287972"/>
    </source>
</evidence>
<proteinExistence type="predicted"/>
<comment type="caution">
    <text evidence="1">The sequence shown here is derived from an EMBL/GenBank/DDBJ whole genome shotgun (WGS) entry which is preliminary data.</text>
</comment>
<gene>
    <name evidence="1" type="ORF">CEP51_005390</name>
</gene>
<keyword evidence="2" id="KW-1185">Reference proteome</keyword>
<organism evidence="1 2">
    <name type="scientific">Fusarium floridanum</name>
    <dbReference type="NCBI Taxonomy" id="1325733"/>
    <lineage>
        <taxon>Eukaryota</taxon>
        <taxon>Fungi</taxon>
        <taxon>Dikarya</taxon>
        <taxon>Ascomycota</taxon>
        <taxon>Pezizomycotina</taxon>
        <taxon>Sordariomycetes</taxon>
        <taxon>Hypocreomycetidae</taxon>
        <taxon>Hypocreales</taxon>
        <taxon>Nectriaceae</taxon>
        <taxon>Fusarium</taxon>
        <taxon>Fusarium solani species complex</taxon>
    </lineage>
</organism>
<evidence type="ECO:0000313" key="1">
    <source>
        <dbReference type="EMBL" id="RSL82076.1"/>
    </source>
</evidence>
<name>A0A428RX75_9HYPO</name>
<protein>
    <recommendedName>
        <fullName evidence="3">Aminoglycoside phosphotransferase domain-containing protein</fullName>
    </recommendedName>
</protein>
<sequence length="398" mass="45737">MLTREEQYEKASVALIRPLPPSADPFEPYFKFFLKRWDTSFRQINASSWLIFGKAILTQLPLTETKEEPNDYVDHEEGFIYRIRELSEGEARPTKTTSIPGQGPVRPRRALYQGMYFEYLIGSAGSLKFMPFKADAQHVNHHAWEHENIEYVAKQGPKHFRIPRVLYHAEFGGKYAILTERVGTSVFDRPIPAKFLGRVLGQIAKAVGEMARWEAPSVQGVNGKDIQNFIFENVPQPIFPKGQRASGFAEKYLAKKGFNISPCGFLNGHIKLSDIGLDQDFNLVGFNTWCECAFVPKGFITSYAMNRADYVSRPRRYEWEMPTIFEGLKRQGSARMFLNLLGQGLPDEIECFDEILLDENAFRATHRERWELKLPHGEMGFIFPDNNPHFRPEVFPGE</sequence>
<dbReference type="AlphaFoldDB" id="A0A428RX75"/>
<reference evidence="1 2" key="1">
    <citation type="submission" date="2017-06" db="EMBL/GenBank/DDBJ databases">
        <title>Comparative genomic analysis of Ambrosia Fusariam Clade fungi.</title>
        <authorList>
            <person name="Stajich J.E."/>
            <person name="Carrillo J."/>
            <person name="Kijimoto T."/>
            <person name="Eskalen A."/>
            <person name="O'Donnell K."/>
            <person name="Kasson M."/>
        </authorList>
    </citation>
    <scope>NUCLEOTIDE SEQUENCE [LARGE SCALE GENOMIC DNA]</scope>
    <source>
        <strain evidence="1 2">NRRL62606</strain>
    </source>
</reference>
<accession>A0A428RX75</accession>